<evidence type="ECO:0000256" key="2">
    <source>
        <dbReference type="ARBA" id="ARBA00023295"/>
    </source>
</evidence>
<dbReference type="Gene3D" id="3.20.20.70">
    <property type="entry name" value="Aldolase class I"/>
    <property type="match status" value="1"/>
</dbReference>
<reference evidence="3" key="1">
    <citation type="submission" date="2009-04" db="EMBL/GenBank/DDBJ databases">
        <title>Clostridium cellulovorans cellulosomal and noncellulosomal genes.</title>
        <authorList>
            <person name="Tamaru Y."/>
        </authorList>
    </citation>
    <scope>NUCLEOTIDE SEQUENCE</scope>
</reference>
<evidence type="ECO:0000313" key="3">
    <source>
        <dbReference type="EMBL" id="BAV13128.1"/>
    </source>
</evidence>
<name>A0A173MZW0_CLOCL</name>
<dbReference type="AlphaFoldDB" id="A0A173MZW0"/>
<dbReference type="SUPFAM" id="SSF51445">
    <property type="entry name" value="(Trans)glycosidases"/>
    <property type="match status" value="1"/>
</dbReference>
<organism evidence="3">
    <name type="scientific">Clostridium cellulovorans</name>
    <dbReference type="NCBI Taxonomy" id="1493"/>
    <lineage>
        <taxon>Bacteria</taxon>
        <taxon>Bacillati</taxon>
        <taxon>Bacillota</taxon>
        <taxon>Clostridia</taxon>
        <taxon>Eubacteriales</taxon>
        <taxon>Clostridiaceae</taxon>
        <taxon>Clostridium</taxon>
    </lineage>
</organism>
<dbReference type="CDD" id="cd14791">
    <property type="entry name" value="GH36"/>
    <property type="match status" value="1"/>
</dbReference>
<evidence type="ECO:0000256" key="1">
    <source>
        <dbReference type="ARBA" id="ARBA00022801"/>
    </source>
</evidence>
<keyword evidence="2" id="KW-0326">Glycosidase</keyword>
<dbReference type="PANTHER" id="PTHR43053:SF3">
    <property type="entry name" value="ALPHA-GALACTOSIDASE C-RELATED"/>
    <property type="match status" value="1"/>
</dbReference>
<dbReference type="Pfam" id="PF02065">
    <property type="entry name" value="Melibiase"/>
    <property type="match status" value="1"/>
</dbReference>
<proteinExistence type="predicted"/>
<gene>
    <name evidence="3" type="primary">Agal31C</name>
</gene>
<keyword evidence="1" id="KW-0378">Hydrolase</keyword>
<dbReference type="InterPro" id="IPR013785">
    <property type="entry name" value="Aldolase_TIM"/>
</dbReference>
<dbReference type="InterPro" id="IPR050985">
    <property type="entry name" value="Alpha-glycosidase_related"/>
</dbReference>
<dbReference type="GO" id="GO:0016052">
    <property type="term" value="P:carbohydrate catabolic process"/>
    <property type="evidence" value="ECO:0007669"/>
    <property type="project" value="InterPro"/>
</dbReference>
<accession>A0A173MZW0</accession>
<dbReference type="EMBL" id="AB499229">
    <property type="protein sequence ID" value="BAV13128.1"/>
    <property type="molecule type" value="Genomic_DNA"/>
</dbReference>
<dbReference type="PANTHER" id="PTHR43053">
    <property type="entry name" value="GLYCOSIDASE FAMILY 31"/>
    <property type="match status" value="1"/>
</dbReference>
<dbReference type="InterPro" id="IPR017853">
    <property type="entry name" value="GH"/>
</dbReference>
<dbReference type="InterPro" id="IPR002252">
    <property type="entry name" value="Glyco_hydro_36"/>
</dbReference>
<sequence>MFGNIEIQFSYIREATSKKVSFSNQYSNEDFEAICKIDKNKNIENFTLVINPKAQLVIDELIIRMPYKFKESHRIFMNGYQSWTDSKEFFIDDKIRTISSLAKPVIKKYQFHKYGDYTFKKYSRKKGELHGYTYTYIREGENLDLLGSLSEKSGFTIFEVNTKENKVIINKECKGLSINSAYIPFKLFYENGKEKEVFDSYFQAMNIPKPRFKPATGWTSWYNYYQDINQEVILENLNNFKAFNKEIEFFQIDDGYQTAVGDWLSIDAKKFPKGMKYIAETIKKNGHKAGIWLAPFVCEKNSEIFKSKQHWLLRDEKGEAVLAGSNWSSFYALDIYNSEVREYLQRVFSVMLDQWGYDMVKLDFLYAVCLVPRKDKTRGQIMTEAMEFLREIVGDKIILGCGVPLGPAFGLVDYCRIGCDVSLDWDDKFYMRKLHRERVSTLNSIGNAIGRRHLDGRAFLNDPDVFLLREENIYLNETQKETLAMVNNIFGSLLFTSDNLKNYKARQFDVYDKAMDLKDIKIESVENYKNGIVEIIYIEEKNKYLLLINLKDSTVSYSSDLLKDKVQLSAYSSKVEEI</sequence>
<dbReference type="GO" id="GO:0004557">
    <property type="term" value="F:alpha-galactosidase activity"/>
    <property type="evidence" value="ECO:0007669"/>
    <property type="project" value="InterPro"/>
</dbReference>
<protein>
    <submittedName>
        <fullName evidence="3">Alpha-galactosidase</fullName>
    </submittedName>
</protein>